<reference evidence="3 4" key="1">
    <citation type="journal article" date="2020" name="IScience">
        <title>Genome Sequencing of the Endangered Kingdonia uniflora (Circaeasteraceae, Ranunculales) Reveals Potential Mechanisms of Evolutionary Specialization.</title>
        <authorList>
            <person name="Sun Y."/>
            <person name="Deng T."/>
            <person name="Zhang A."/>
            <person name="Moore M.J."/>
            <person name="Landis J.B."/>
            <person name="Lin N."/>
            <person name="Zhang H."/>
            <person name="Zhang X."/>
            <person name="Huang J."/>
            <person name="Zhang X."/>
            <person name="Sun H."/>
            <person name="Wang H."/>
        </authorList>
    </citation>
    <scope>NUCLEOTIDE SEQUENCE [LARGE SCALE GENOMIC DNA]</scope>
    <source>
        <strain evidence="3">TB1705</strain>
        <tissue evidence="3">Leaf</tissue>
    </source>
</reference>
<comment type="caution">
    <text evidence="3">The sequence shown here is derived from an EMBL/GenBank/DDBJ whole genome shotgun (WGS) entry which is preliminary data.</text>
</comment>
<dbReference type="AlphaFoldDB" id="A0A7J7L851"/>
<protein>
    <recommendedName>
        <fullName evidence="2">Prolamin-like domain-containing protein</fullName>
    </recommendedName>
</protein>
<dbReference type="OrthoDB" id="1862203at2759"/>
<dbReference type="Pfam" id="PF05617">
    <property type="entry name" value="Prolamin_like"/>
    <property type="match status" value="1"/>
</dbReference>
<evidence type="ECO:0000259" key="2">
    <source>
        <dbReference type="Pfam" id="PF05617"/>
    </source>
</evidence>
<feature type="domain" description="Prolamin-like" evidence="2">
    <location>
        <begin position="56"/>
        <end position="117"/>
    </location>
</feature>
<proteinExistence type="predicted"/>
<dbReference type="EMBL" id="JACGCM010002554">
    <property type="protein sequence ID" value="KAF6138763.1"/>
    <property type="molecule type" value="Genomic_DNA"/>
</dbReference>
<dbReference type="InterPro" id="IPR008502">
    <property type="entry name" value="Prolamin-like"/>
</dbReference>
<dbReference type="PANTHER" id="PTHR31181">
    <property type="entry name" value="EGG CELL-SECRETED PROTEIN 1.4"/>
    <property type="match status" value="1"/>
</dbReference>
<evidence type="ECO:0000313" key="4">
    <source>
        <dbReference type="Proteomes" id="UP000541444"/>
    </source>
</evidence>
<evidence type="ECO:0000256" key="1">
    <source>
        <dbReference type="ARBA" id="ARBA00022729"/>
    </source>
</evidence>
<keyword evidence="1" id="KW-0732">Signal</keyword>
<name>A0A7J7L851_9MAGN</name>
<dbReference type="GO" id="GO:0031982">
    <property type="term" value="C:vesicle"/>
    <property type="evidence" value="ECO:0007669"/>
    <property type="project" value="TreeGrafter"/>
</dbReference>
<accession>A0A7J7L851</accession>
<organism evidence="3 4">
    <name type="scientific">Kingdonia uniflora</name>
    <dbReference type="NCBI Taxonomy" id="39325"/>
    <lineage>
        <taxon>Eukaryota</taxon>
        <taxon>Viridiplantae</taxon>
        <taxon>Streptophyta</taxon>
        <taxon>Embryophyta</taxon>
        <taxon>Tracheophyta</taxon>
        <taxon>Spermatophyta</taxon>
        <taxon>Magnoliopsida</taxon>
        <taxon>Ranunculales</taxon>
        <taxon>Circaeasteraceae</taxon>
        <taxon>Kingdonia</taxon>
    </lineage>
</organism>
<sequence length="142" mass="15745">MLNEFYATQTTSPPTRTTTVTAIPVRLDMIAAEIAPGPGQYDQKTLRVELKQEIKKCLSTIRSEEGCMEEVISSFLRGQVRLGLSYCKAIVKVSDKCLPKIFPSNPLFSPLIKNFCDRLVPITPASPRRVSPTFTSNKIGPN</sequence>
<keyword evidence="4" id="KW-1185">Reference proteome</keyword>
<dbReference type="GO" id="GO:0080155">
    <property type="term" value="P:regulation of double fertilization forming a zygote and endosperm"/>
    <property type="evidence" value="ECO:0007669"/>
    <property type="project" value="TreeGrafter"/>
</dbReference>
<dbReference type="GO" id="GO:0009567">
    <property type="term" value="P:double fertilization forming a zygote and endosperm"/>
    <property type="evidence" value="ECO:0007669"/>
    <property type="project" value="TreeGrafter"/>
</dbReference>
<evidence type="ECO:0000313" key="3">
    <source>
        <dbReference type="EMBL" id="KAF6138763.1"/>
    </source>
</evidence>
<gene>
    <name evidence="3" type="ORF">GIB67_040895</name>
</gene>
<dbReference type="Proteomes" id="UP000541444">
    <property type="component" value="Unassembled WGS sequence"/>
</dbReference>
<dbReference type="GO" id="GO:0005576">
    <property type="term" value="C:extracellular region"/>
    <property type="evidence" value="ECO:0007669"/>
    <property type="project" value="TreeGrafter"/>
</dbReference>
<dbReference type="GO" id="GO:2000008">
    <property type="term" value="P:regulation of protein localization to cell surface"/>
    <property type="evidence" value="ECO:0007669"/>
    <property type="project" value="TreeGrafter"/>
</dbReference>
<dbReference type="PANTHER" id="PTHR31181:SF67">
    <property type="entry name" value="PROLAMIN-LIKE PROTEIN (DUF1278)"/>
    <property type="match status" value="1"/>
</dbReference>